<reference evidence="2 3" key="1">
    <citation type="submission" date="2020-03" db="EMBL/GenBank/DDBJ databases">
        <title>Whole genome shotgun sequence of Phytohabitans suffuscus NBRC 105367.</title>
        <authorList>
            <person name="Komaki H."/>
            <person name="Tamura T."/>
        </authorList>
    </citation>
    <scope>NUCLEOTIDE SEQUENCE [LARGE SCALE GENOMIC DNA]</scope>
    <source>
        <strain evidence="2 3">NBRC 105367</strain>
    </source>
</reference>
<reference evidence="2 3" key="2">
    <citation type="submission" date="2020-03" db="EMBL/GenBank/DDBJ databases">
        <authorList>
            <person name="Ichikawa N."/>
            <person name="Kimura A."/>
            <person name="Kitahashi Y."/>
            <person name="Uohara A."/>
        </authorList>
    </citation>
    <scope>NUCLEOTIDE SEQUENCE [LARGE SCALE GENOMIC DNA]</scope>
    <source>
        <strain evidence="2 3">NBRC 105367</strain>
    </source>
</reference>
<accession>A0A6F8YUB5</accession>
<evidence type="ECO:0000313" key="2">
    <source>
        <dbReference type="EMBL" id="BCB89669.1"/>
    </source>
</evidence>
<gene>
    <name evidence="2" type="ORF">Psuf_069820</name>
</gene>
<dbReference type="EMBL" id="AP022871">
    <property type="protein sequence ID" value="BCB89669.1"/>
    <property type="molecule type" value="Genomic_DNA"/>
</dbReference>
<feature type="compositionally biased region" description="Gly residues" evidence="1">
    <location>
        <begin position="58"/>
        <end position="69"/>
    </location>
</feature>
<organism evidence="2 3">
    <name type="scientific">Phytohabitans suffuscus</name>
    <dbReference type="NCBI Taxonomy" id="624315"/>
    <lineage>
        <taxon>Bacteria</taxon>
        <taxon>Bacillati</taxon>
        <taxon>Actinomycetota</taxon>
        <taxon>Actinomycetes</taxon>
        <taxon>Micromonosporales</taxon>
        <taxon>Micromonosporaceae</taxon>
    </lineage>
</organism>
<dbReference type="KEGG" id="psuu:Psuf_069820"/>
<feature type="region of interest" description="Disordered" evidence="1">
    <location>
        <begin position="55"/>
        <end position="88"/>
    </location>
</feature>
<keyword evidence="3" id="KW-1185">Reference proteome</keyword>
<evidence type="ECO:0000256" key="1">
    <source>
        <dbReference type="SAM" id="MobiDB-lite"/>
    </source>
</evidence>
<name>A0A6F8YUB5_9ACTN</name>
<dbReference type="Proteomes" id="UP000503011">
    <property type="component" value="Chromosome"/>
</dbReference>
<sequence length="279" mass="27597">MVQHAAGGGVALLAGVVGVRLFGGVRAQQVVEGVAAGQVFGGEVGVAELGQESPCAAGGHGGEAGGGGRADVRAGMQAEQPEEPGRVGCEGVVGPGEHGADVGGAVTGEGVEPVGAVAQLVGEGGEAAVRVGGGAGRDQGQGQREPGAPGDDAGGGGGLGREAVLAQAPGQQLVGVGGGEQVQRHGVRAVGGDETGQLVAAGDDDRAAGRAGQQRADLVGVAGVVEHDQHAFAGYQGAVQADLRVQAVGDRRGWHTECLQERVHRRQRRHRRARRVEPA</sequence>
<dbReference type="AlphaFoldDB" id="A0A6F8YUB5"/>
<feature type="compositionally biased region" description="Low complexity" evidence="1">
    <location>
        <begin position="140"/>
        <end position="151"/>
    </location>
</feature>
<evidence type="ECO:0000313" key="3">
    <source>
        <dbReference type="Proteomes" id="UP000503011"/>
    </source>
</evidence>
<proteinExistence type="predicted"/>
<protein>
    <submittedName>
        <fullName evidence="2">Uncharacterized protein</fullName>
    </submittedName>
</protein>
<feature type="region of interest" description="Disordered" evidence="1">
    <location>
        <begin position="129"/>
        <end position="161"/>
    </location>
</feature>